<evidence type="ECO:0000256" key="7">
    <source>
        <dbReference type="ARBA" id="ARBA00022741"/>
    </source>
</evidence>
<keyword evidence="5" id="KW-0479">Metal-binding</keyword>
<dbReference type="SUPFAM" id="SSF56091">
    <property type="entry name" value="DNA ligase/mRNA capping enzyme, catalytic domain"/>
    <property type="match status" value="1"/>
</dbReference>
<dbReference type="PROSITE" id="PS00333">
    <property type="entry name" value="DNA_LIGASE_A2"/>
    <property type="match status" value="1"/>
</dbReference>
<dbReference type="Pfam" id="PF04679">
    <property type="entry name" value="DNA_ligase_A_C"/>
    <property type="match status" value="1"/>
</dbReference>
<keyword evidence="12" id="KW-0234">DNA repair</keyword>
<dbReference type="InterPro" id="IPR036420">
    <property type="entry name" value="BRCT_dom_sf"/>
</dbReference>
<dbReference type="InterPro" id="IPR012310">
    <property type="entry name" value="DNA_ligase_ATP-dep_cent"/>
</dbReference>
<keyword evidence="10" id="KW-0460">Magnesium</keyword>
<feature type="domain" description="BRCT" evidence="17">
    <location>
        <begin position="729"/>
        <end position="798"/>
    </location>
</feature>
<feature type="domain" description="BRCT" evidence="17">
    <location>
        <begin position="537"/>
        <end position="628"/>
    </location>
</feature>
<evidence type="ECO:0000256" key="6">
    <source>
        <dbReference type="ARBA" id="ARBA00022737"/>
    </source>
</evidence>
<name>A0ABD0Z6L9_9HEMI</name>
<proteinExistence type="inferred from homology"/>
<dbReference type="GO" id="GO:0046872">
    <property type="term" value="F:metal ion binding"/>
    <property type="evidence" value="ECO:0007669"/>
    <property type="project" value="UniProtKB-KW"/>
</dbReference>
<evidence type="ECO:0000256" key="15">
    <source>
        <dbReference type="ARBA" id="ARBA00031942"/>
    </source>
</evidence>
<dbReference type="Pfam" id="PF00533">
    <property type="entry name" value="BRCT"/>
    <property type="match status" value="1"/>
</dbReference>
<dbReference type="PANTHER" id="PTHR45997">
    <property type="entry name" value="DNA LIGASE 4"/>
    <property type="match status" value="1"/>
</dbReference>
<dbReference type="CDD" id="cd07903">
    <property type="entry name" value="Adenylation_DNA_ligase_IV"/>
    <property type="match status" value="1"/>
</dbReference>
<evidence type="ECO:0000256" key="9">
    <source>
        <dbReference type="ARBA" id="ARBA00022840"/>
    </source>
</evidence>
<accession>A0ABD0Z6L9</accession>
<dbReference type="EMBL" id="JBFDAA010000004">
    <property type="protein sequence ID" value="KAL1137893.1"/>
    <property type="molecule type" value="Genomic_DNA"/>
</dbReference>
<evidence type="ECO:0000256" key="8">
    <source>
        <dbReference type="ARBA" id="ARBA00022763"/>
    </source>
</evidence>
<dbReference type="Gene3D" id="2.40.50.140">
    <property type="entry name" value="Nucleic acid-binding proteins"/>
    <property type="match status" value="1"/>
</dbReference>
<dbReference type="SUPFAM" id="SSF52113">
    <property type="entry name" value="BRCT domain"/>
    <property type="match status" value="2"/>
</dbReference>
<dbReference type="GO" id="GO:0006281">
    <property type="term" value="P:DNA repair"/>
    <property type="evidence" value="ECO:0007669"/>
    <property type="project" value="UniProtKB-KW"/>
</dbReference>
<feature type="domain" description="ATP-dependent DNA ligase family profile" evidence="16">
    <location>
        <begin position="281"/>
        <end position="394"/>
    </location>
</feature>
<keyword evidence="8" id="KW-0227">DNA damage</keyword>
<dbReference type="CDD" id="cd07968">
    <property type="entry name" value="OBF_DNA_ligase_IV"/>
    <property type="match status" value="1"/>
</dbReference>
<evidence type="ECO:0000313" key="19">
    <source>
        <dbReference type="Proteomes" id="UP001558652"/>
    </source>
</evidence>
<dbReference type="Pfam" id="PF04675">
    <property type="entry name" value="DNA_ligase_A_N"/>
    <property type="match status" value="1"/>
</dbReference>
<dbReference type="FunFam" id="3.40.50.10190:FF:000027">
    <property type="entry name" value="DNA ligase"/>
    <property type="match status" value="1"/>
</dbReference>
<dbReference type="InterPro" id="IPR012308">
    <property type="entry name" value="DNA_ligase_ATP-dep_N"/>
</dbReference>
<evidence type="ECO:0000259" key="17">
    <source>
        <dbReference type="PROSITE" id="PS50172"/>
    </source>
</evidence>
<dbReference type="InterPro" id="IPR001357">
    <property type="entry name" value="BRCT_dom"/>
</dbReference>
<evidence type="ECO:0000313" key="18">
    <source>
        <dbReference type="EMBL" id="KAL1137893.1"/>
    </source>
</evidence>
<dbReference type="InterPro" id="IPR036599">
    <property type="entry name" value="DNA_ligase_N_sf"/>
</dbReference>
<comment type="similarity">
    <text evidence="3">Belongs to the ATP-dependent DNA ligase family.</text>
</comment>
<reference evidence="18 19" key="1">
    <citation type="submission" date="2024-07" db="EMBL/GenBank/DDBJ databases">
        <title>Chromosome-level genome assembly of the water stick insect Ranatra chinensis (Heteroptera: Nepidae).</title>
        <authorList>
            <person name="Liu X."/>
        </authorList>
    </citation>
    <scope>NUCLEOTIDE SEQUENCE [LARGE SCALE GENOMIC DNA]</scope>
    <source>
        <strain evidence="18">Cailab_2021Rc</strain>
        <tissue evidence="18">Muscle</tissue>
    </source>
</reference>
<organism evidence="18 19">
    <name type="scientific">Ranatra chinensis</name>
    <dbReference type="NCBI Taxonomy" id="642074"/>
    <lineage>
        <taxon>Eukaryota</taxon>
        <taxon>Metazoa</taxon>
        <taxon>Ecdysozoa</taxon>
        <taxon>Arthropoda</taxon>
        <taxon>Hexapoda</taxon>
        <taxon>Insecta</taxon>
        <taxon>Pterygota</taxon>
        <taxon>Neoptera</taxon>
        <taxon>Paraneoptera</taxon>
        <taxon>Hemiptera</taxon>
        <taxon>Heteroptera</taxon>
        <taxon>Panheteroptera</taxon>
        <taxon>Nepomorpha</taxon>
        <taxon>Nepidae</taxon>
        <taxon>Ranatrinae</taxon>
        <taxon>Ranatra</taxon>
    </lineage>
</organism>
<sequence>MLPDLERERGAYGLKENTLAKLYVRILCLPQEGKDAQKLLNYRAPMSTGNVAGDFAEVLYWVLRNRCGTDSGLTVGYVNERLDTIAAKHAAHDPRGVDNEFIIMRNNMTAVEQKWLVRIVLKNMPLGLGRKHLLNLYHPDAQELHDVTSSLLDICIKLRNPTLRLHEVEVQLFQPFRPMLSERCDIQSLSFKGTYYLETKLDGERFQLHYDHGKFKYFSRRGFDMTDNYGEDVYSGHLSRMISRQLESSVINCILDGEMMVWDVDHSCCITKGANYDVKKLRFGKKQPCFCVFDILMLNGEVLTNKPLKDRLRILNEEVLEALNAAIERREEGVMLKDPLSIYKLNARNAGWFKIKPEYTEGAMVDLDLLILGGYYSGGRRRSQVSHFLLGLKVPNTDKFESICRVGSGYTMEELAELNDRLQLKWVKFNPSSIPDFLLFGKERPDMWIHPQNSHVLQVKATEVIRSNDFLCGYTLRFVRVECVRYDKAWSDVLTTGEFHEIRNRYAGKLTAGPISKKISRKRKSNDELVPWRKVERISEIFKNKEICVMSGSETSSKQDLEGIIIKNGGKIVATPTSNTYCIVIGDSRHDIRVKNVINSKKHDVVLWSWLLKCQESSRLLPWKPNVIVSSTMRTQLRLSKKYDRYGDSFTKESSLETLREVLKRARDSGDARSELTLSEMKEIDLELFPGGTNPYSPLRGCIAFFDIYAALGDSSSKRHVYMTTEVLLFRFLAGIVSSEIVPGVTTHVVVHSQHRAHLKEVEELKRKAGYSFSVVSNSWVLGCWEAREKLDEAGYSFFDTSNVENQI</sequence>
<gene>
    <name evidence="18" type="ORF">AAG570_009588</name>
</gene>
<evidence type="ECO:0000256" key="10">
    <source>
        <dbReference type="ARBA" id="ARBA00022842"/>
    </source>
</evidence>
<evidence type="ECO:0000259" key="16">
    <source>
        <dbReference type="PROSITE" id="PS50160"/>
    </source>
</evidence>
<dbReference type="PROSITE" id="PS50172">
    <property type="entry name" value="BRCT"/>
    <property type="match status" value="2"/>
</dbReference>
<dbReference type="InterPro" id="IPR044125">
    <property type="entry name" value="Adenylation_DNA_ligase_IV"/>
</dbReference>
<keyword evidence="4" id="KW-0436">Ligase</keyword>
<dbReference type="Gene3D" id="3.40.50.10190">
    <property type="entry name" value="BRCT domain"/>
    <property type="match status" value="2"/>
</dbReference>
<comment type="cofactor">
    <cofactor evidence="1">
        <name>Mg(2+)</name>
        <dbReference type="ChEBI" id="CHEBI:18420"/>
    </cofactor>
</comment>
<evidence type="ECO:0000256" key="12">
    <source>
        <dbReference type="ARBA" id="ARBA00023204"/>
    </source>
</evidence>
<evidence type="ECO:0000256" key="1">
    <source>
        <dbReference type="ARBA" id="ARBA00001946"/>
    </source>
</evidence>
<dbReference type="Proteomes" id="UP001558652">
    <property type="component" value="Unassembled WGS sequence"/>
</dbReference>
<dbReference type="GO" id="GO:0005524">
    <property type="term" value="F:ATP binding"/>
    <property type="evidence" value="ECO:0007669"/>
    <property type="project" value="UniProtKB-KW"/>
</dbReference>
<dbReference type="InterPro" id="IPR021536">
    <property type="entry name" value="DNA_ligase_IV_dom"/>
</dbReference>
<dbReference type="PROSITE" id="PS50160">
    <property type="entry name" value="DNA_LIGASE_A3"/>
    <property type="match status" value="1"/>
</dbReference>
<keyword evidence="11" id="KW-0233">DNA recombination</keyword>
<dbReference type="InterPro" id="IPR029710">
    <property type="entry name" value="LIG4"/>
</dbReference>
<dbReference type="InterPro" id="IPR012340">
    <property type="entry name" value="NA-bd_OB-fold"/>
</dbReference>
<dbReference type="GO" id="GO:0016874">
    <property type="term" value="F:ligase activity"/>
    <property type="evidence" value="ECO:0007669"/>
    <property type="project" value="UniProtKB-KW"/>
</dbReference>
<dbReference type="Pfam" id="PF11411">
    <property type="entry name" value="DNA_ligase_IV"/>
    <property type="match status" value="1"/>
</dbReference>
<comment type="caution">
    <text evidence="18">The sequence shown here is derived from an EMBL/GenBank/DDBJ whole genome shotgun (WGS) entry which is preliminary data.</text>
</comment>
<keyword evidence="9" id="KW-0067">ATP-binding</keyword>
<keyword evidence="7" id="KW-0547">Nucleotide-binding</keyword>
<keyword evidence="13" id="KW-0539">Nucleus</keyword>
<dbReference type="GO" id="GO:0005634">
    <property type="term" value="C:nucleus"/>
    <property type="evidence" value="ECO:0007669"/>
    <property type="project" value="UniProtKB-SubCell"/>
</dbReference>
<dbReference type="GO" id="GO:0006310">
    <property type="term" value="P:DNA recombination"/>
    <property type="evidence" value="ECO:0007669"/>
    <property type="project" value="UniProtKB-KW"/>
</dbReference>
<dbReference type="Gene3D" id="3.30.470.30">
    <property type="entry name" value="DNA ligase/mRNA capping enzyme"/>
    <property type="match status" value="1"/>
</dbReference>
<evidence type="ECO:0000256" key="2">
    <source>
        <dbReference type="ARBA" id="ARBA00004123"/>
    </source>
</evidence>
<evidence type="ECO:0000256" key="4">
    <source>
        <dbReference type="ARBA" id="ARBA00022598"/>
    </source>
</evidence>
<evidence type="ECO:0000256" key="13">
    <source>
        <dbReference type="ARBA" id="ARBA00023242"/>
    </source>
</evidence>
<keyword evidence="6" id="KW-0677">Repeat</keyword>
<evidence type="ECO:0000256" key="5">
    <source>
        <dbReference type="ARBA" id="ARBA00022723"/>
    </source>
</evidence>
<dbReference type="InterPro" id="IPR012309">
    <property type="entry name" value="DNA_ligase_ATP-dep_C"/>
</dbReference>
<dbReference type="SUPFAM" id="SSF50249">
    <property type="entry name" value="Nucleic acid-binding proteins"/>
    <property type="match status" value="1"/>
</dbReference>
<evidence type="ECO:0000256" key="14">
    <source>
        <dbReference type="ARBA" id="ARBA00030676"/>
    </source>
</evidence>
<dbReference type="Gene3D" id="1.10.3260.10">
    <property type="entry name" value="DNA ligase, ATP-dependent, N-terminal domain"/>
    <property type="match status" value="1"/>
</dbReference>
<protein>
    <recommendedName>
        <fullName evidence="15">DNA ligase IV</fullName>
    </recommendedName>
    <alternativeName>
        <fullName evidence="14">Polydeoxyribonucleotide synthase [ATP] 4</fullName>
    </alternativeName>
</protein>
<dbReference type="PANTHER" id="PTHR45997:SF1">
    <property type="entry name" value="DNA LIGASE 4"/>
    <property type="match status" value="1"/>
</dbReference>
<evidence type="ECO:0000256" key="3">
    <source>
        <dbReference type="ARBA" id="ARBA00007572"/>
    </source>
</evidence>
<dbReference type="AlphaFoldDB" id="A0ABD0Z6L9"/>
<dbReference type="Pfam" id="PF01068">
    <property type="entry name" value="DNA_ligase_A_M"/>
    <property type="match status" value="1"/>
</dbReference>
<keyword evidence="19" id="KW-1185">Reference proteome</keyword>
<dbReference type="SMART" id="SM00292">
    <property type="entry name" value="BRCT"/>
    <property type="match status" value="2"/>
</dbReference>
<dbReference type="InterPro" id="IPR016059">
    <property type="entry name" value="DNA_ligase_ATP-dep_CS"/>
</dbReference>
<evidence type="ECO:0000256" key="11">
    <source>
        <dbReference type="ARBA" id="ARBA00023172"/>
    </source>
</evidence>
<comment type="subcellular location">
    <subcellularLocation>
        <location evidence="2">Nucleus</location>
    </subcellularLocation>
</comment>